<evidence type="ECO:0000256" key="5">
    <source>
        <dbReference type="ARBA" id="ARBA00022777"/>
    </source>
</evidence>
<evidence type="ECO:0000313" key="7">
    <source>
        <dbReference type="EMBL" id="SFE52884.1"/>
    </source>
</evidence>
<dbReference type="EC" id="2.7.13.3" evidence="2"/>
<dbReference type="InterPro" id="IPR029016">
    <property type="entry name" value="GAF-like_dom_sf"/>
</dbReference>
<evidence type="ECO:0000256" key="4">
    <source>
        <dbReference type="ARBA" id="ARBA00022679"/>
    </source>
</evidence>
<dbReference type="Gene3D" id="3.30.565.10">
    <property type="entry name" value="Histidine kinase-like ATPase, C-terminal domain"/>
    <property type="match status" value="1"/>
</dbReference>
<dbReference type="Pfam" id="PF01590">
    <property type="entry name" value="GAF"/>
    <property type="match status" value="2"/>
</dbReference>
<keyword evidence="4" id="KW-0808">Transferase</keyword>
<evidence type="ECO:0000259" key="6">
    <source>
        <dbReference type="PROSITE" id="PS50109"/>
    </source>
</evidence>
<dbReference type="Gene3D" id="1.10.287.130">
    <property type="match status" value="1"/>
</dbReference>
<dbReference type="Pfam" id="PF02518">
    <property type="entry name" value="HATPase_c"/>
    <property type="match status" value="1"/>
</dbReference>
<dbReference type="SMART" id="SM00388">
    <property type="entry name" value="HisKA"/>
    <property type="match status" value="1"/>
</dbReference>
<dbReference type="Gene3D" id="3.30.450.40">
    <property type="match status" value="2"/>
</dbReference>
<dbReference type="InterPro" id="IPR003018">
    <property type="entry name" value="GAF"/>
</dbReference>
<dbReference type="InterPro" id="IPR003594">
    <property type="entry name" value="HATPase_dom"/>
</dbReference>
<proteinExistence type="predicted"/>
<dbReference type="PROSITE" id="PS50109">
    <property type="entry name" value="HIS_KIN"/>
    <property type="match status" value="1"/>
</dbReference>
<dbReference type="OrthoDB" id="8552871at2"/>
<dbReference type="Proteomes" id="UP000199400">
    <property type="component" value="Unassembled WGS sequence"/>
</dbReference>
<accession>A0A1I2B9P0</accession>
<dbReference type="PANTHER" id="PTHR43547">
    <property type="entry name" value="TWO-COMPONENT HISTIDINE KINASE"/>
    <property type="match status" value="1"/>
</dbReference>
<dbReference type="InterPro" id="IPR036890">
    <property type="entry name" value="HATPase_C_sf"/>
</dbReference>
<evidence type="ECO:0000256" key="1">
    <source>
        <dbReference type="ARBA" id="ARBA00000085"/>
    </source>
</evidence>
<reference evidence="8" key="1">
    <citation type="submission" date="2016-10" db="EMBL/GenBank/DDBJ databases">
        <authorList>
            <person name="Varghese N."/>
            <person name="Submissions S."/>
        </authorList>
    </citation>
    <scope>NUCLEOTIDE SEQUENCE [LARGE SCALE GENOMIC DNA]</scope>
    <source>
        <strain evidence="8">ATCC 25963</strain>
    </source>
</reference>
<dbReference type="AlphaFoldDB" id="A0A1I2B9P0"/>
<keyword evidence="8" id="KW-1185">Reference proteome</keyword>
<dbReference type="PRINTS" id="PR00344">
    <property type="entry name" value="BCTRLSENSOR"/>
</dbReference>
<dbReference type="SMART" id="SM00387">
    <property type="entry name" value="HATPase_c"/>
    <property type="match status" value="1"/>
</dbReference>
<dbReference type="SMART" id="SM00065">
    <property type="entry name" value="GAF"/>
    <property type="match status" value="2"/>
</dbReference>
<dbReference type="CDD" id="cd00075">
    <property type="entry name" value="HATPase"/>
    <property type="match status" value="1"/>
</dbReference>
<dbReference type="Pfam" id="PF00512">
    <property type="entry name" value="HisKA"/>
    <property type="match status" value="1"/>
</dbReference>
<gene>
    <name evidence="7" type="ORF">SAMN02745121_04551</name>
</gene>
<name>A0A1I2B9P0_9BACT</name>
<dbReference type="STRING" id="54.SAMN02745121_04551"/>
<dbReference type="SUPFAM" id="SSF47384">
    <property type="entry name" value="Homodimeric domain of signal transducing histidine kinase"/>
    <property type="match status" value="1"/>
</dbReference>
<evidence type="ECO:0000256" key="2">
    <source>
        <dbReference type="ARBA" id="ARBA00012438"/>
    </source>
</evidence>
<feature type="domain" description="Histidine kinase" evidence="6">
    <location>
        <begin position="370"/>
        <end position="584"/>
    </location>
</feature>
<sequence length="586" mass="63818">MDGILPAMSSTPTDSVVATLLRLGVMGKSDWDGALQQVLEICCDLLTVERASYWSFRDDPAAIACELGYVHSKRLLERGMVVTEGSAPDYFELVRSVNVLAIRDVREDARMSALSGYFHTHAIRGLLDVPVFAQGRLAGILCHEAVGEPRDWTSHDTELALTLSQTLARLLEARARDHAEQSERRAAFLAQVASALADTLDPARAGEIVVRRGIPVLGDICSLIGYDGRRAWRIAAAHVEPAGQRILDELCARYGADIDGPGLGMQALRERQSLLLPVADEATLREAGLVDGHIELLTALRVRSVLSVLLRVRDEITGVLTFAVRSRHYDREDMRFAEAYAQQVGTLLENAKLYAQAQAAIGARDEFLSLAGHELRTPLTALQLAVELLRKALPPTTPTAQRAVDTIARQTTRLSRLTELIVLTARQCDGELPLRFTRLDLAELVRAVTRDFADLFARAGCDLRLHADDGVVIDGDETGLEVVVSNLLANAIKFGKGEPVEVSVRRHGGAVRLVVRDHGIGIPLERLESVFDRYQRAVSLTHFGGLGLGLHITAKIVDAHRGTIRADSRPGEGATFTVELPVAAPA</sequence>
<organism evidence="7 8">
    <name type="scientific">Nannocystis exedens</name>
    <dbReference type="NCBI Taxonomy" id="54"/>
    <lineage>
        <taxon>Bacteria</taxon>
        <taxon>Pseudomonadati</taxon>
        <taxon>Myxococcota</taxon>
        <taxon>Polyangia</taxon>
        <taxon>Nannocystales</taxon>
        <taxon>Nannocystaceae</taxon>
        <taxon>Nannocystis</taxon>
    </lineage>
</organism>
<dbReference type="InterPro" id="IPR003661">
    <property type="entry name" value="HisK_dim/P_dom"/>
</dbReference>
<dbReference type="SUPFAM" id="SSF55781">
    <property type="entry name" value="GAF domain-like"/>
    <property type="match status" value="2"/>
</dbReference>
<keyword evidence="5 7" id="KW-0418">Kinase</keyword>
<dbReference type="InterPro" id="IPR004358">
    <property type="entry name" value="Sig_transdc_His_kin-like_C"/>
</dbReference>
<dbReference type="EMBL" id="FOMX01000015">
    <property type="protein sequence ID" value="SFE52884.1"/>
    <property type="molecule type" value="Genomic_DNA"/>
</dbReference>
<dbReference type="FunFam" id="3.30.565.10:FF:000006">
    <property type="entry name" value="Sensor histidine kinase WalK"/>
    <property type="match status" value="1"/>
</dbReference>
<keyword evidence="3" id="KW-0597">Phosphoprotein</keyword>
<dbReference type="InterPro" id="IPR036097">
    <property type="entry name" value="HisK_dim/P_sf"/>
</dbReference>
<dbReference type="PANTHER" id="PTHR43547:SF2">
    <property type="entry name" value="HYBRID SIGNAL TRANSDUCTION HISTIDINE KINASE C"/>
    <property type="match status" value="1"/>
</dbReference>
<evidence type="ECO:0000313" key="8">
    <source>
        <dbReference type="Proteomes" id="UP000199400"/>
    </source>
</evidence>
<evidence type="ECO:0000256" key="3">
    <source>
        <dbReference type="ARBA" id="ARBA00022553"/>
    </source>
</evidence>
<dbReference type="SUPFAM" id="SSF55874">
    <property type="entry name" value="ATPase domain of HSP90 chaperone/DNA topoisomerase II/histidine kinase"/>
    <property type="match status" value="1"/>
</dbReference>
<dbReference type="GO" id="GO:0000155">
    <property type="term" value="F:phosphorelay sensor kinase activity"/>
    <property type="evidence" value="ECO:0007669"/>
    <property type="project" value="InterPro"/>
</dbReference>
<comment type="catalytic activity">
    <reaction evidence="1">
        <text>ATP + protein L-histidine = ADP + protein N-phospho-L-histidine.</text>
        <dbReference type="EC" id="2.7.13.3"/>
    </reaction>
</comment>
<protein>
    <recommendedName>
        <fullName evidence="2">histidine kinase</fullName>
        <ecNumber evidence="2">2.7.13.3</ecNumber>
    </recommendedName>
</protein>
<dbReference type="InterPro" id="IPR005467">
    <property type="entry name" value="His_kinase_dom"/>
</dbReference>
<dbReference type="CDD" id="cd00082">
    <property type="entry name" value="HisKA"/>
    <property type="match status" value="1"/>
</dbReference>